<accession>A0A1E7LA56</accession>
<reference evidence="2 3" key="1">
    <citation type="journal article" date="2016" name="Front. Microbiol.">
        <title>Comparative Genomics Analysis of Streptomyces Species Reveals Their Adaptation to the Marine Environment and Their Diversity at the Genomic Level.</title>
        <authorList>
            <person name="Tian X."/>
            <person name="Zhang Z."/>
            <person name="Yang T."/>
            <person name="Chen M."/>
            <person name="Li J."/>
            <person name="Chen F."/>
            <person name="Yang J."/>
            <person name="Li W."/>
            <person name="Zhang B."/>
            <person name="Zhang Z."/>
            <person name="Wu J."/>
            <person name="Zhang C."/>
            <person name="Long L."/>
            <person name="Xiao J."/>
        </authorList>
    </citation>
    <scope>NUCLEOTIDE SEQUENCE [LARGE SCALE GENOMIC DNA]</scope>
    <source>
        <strain evidence="2 3">SCSIO 10429</strain>
    </source>
</reference>
<dbReference type="Proteomes" id="UP000176005">
    <property type="component" value="Unassembled WGS sequence"/>
</dbReference>
<evidence type="ECO:0000313" key="3">
    <source>
        <dbReference type="Proteomes" id="UP000176005"/>
    </source>
</evidence>
<dbReference type="EMBL" id="LJGW01000107">
    <property type="protein sequence ID" value="OEV12981.1"/>
    <property type="molecule type" value="Genomic_DNA"/>
</dbReference>
<evidence type="ECO:0000256" key="1">
    <source>
        <dbReference type="SAM" id="MobiDB-lite"/>
    </source>
</evidence>
<comment type="caution">
    <text evidence="2">The sequence shown here is derived from an EMBL/GenBank/DDBJ whole genome shotgun (WGS) entry which is preliminary data.</text>
</comment>
<feature type="region of interest" description="Disordered" evidence="1">
    <location>
        <begin position="1"/>
        <end position="26"/>
    </location>
</feature>
<feature type="compositionally biased region" description="Polar residues" evidence="1">
    <location>
        <begin position="1"/>
        <end position="21"/>
    </location>
</feature>
<organism evidence="2 3">
    <name type="scientific">Streptomyces nanshensis</name>
    <dbReference type="NCBI Taxonomy" id="518642"/>
    <lineage>
        <taxon>Bacteria</taxon>
        <taxon>Bacillati</taxon>
        <taxon>Actinomycetota</taxon>
        <taxon>Actinomycetes</taxon>
        <taxon>Kitasatosporales</taxon>
        <taxon>Streptomycetaceae</taxon>
        <taxon>Streptomyces</taxon>
    </lineage>
</organism>
<keyword evidence="3" id="KW-1185">Reference proteome</keyword>
<proteinExistence type="predicted"/>
<sequence length="125" mass="14200">MFDPQQNLRSGTEKTVSTPSEPETDYERLRRQMQERYLHYGHTVEGELVVGGAEEEFGAKRYARVEVSDLLCDTCGRNDRMPTPGDYASMWHAGWRWPGGPEPPGTVRLVPRVYLFSCPVCPPVI</sequence>
<gene>
    <name evidence="2" type="ORF">AN218_05580</name>
</gene>
<evidence type="ECO:0000313" key="2">
    <source>
        <dbReference type="EMBL" id="OEV12981.1"/>
    </source>
</evidence>
<name>A0A1E7LA56_9ACTN</name>
<protein>
    <submittedName>
        <fullName evidence="2">Uncharacterized protein</fullName>
    </submittedName>
</protein>
<dbReference type="AlphaFoldDB" id="A0A1E7LA56"/>